<feature type="signal peptide" evidence="1">
    <location>
        <begin position="1"/>
        <end position="21"/>
    </location>
</feature>
<organism evidence="2 3">
    <name type="scientific">Exocentrus adspersus</name>
    <dbReference type="NCBI Taxonomy" id="1586481"/>
    <lineage>
        <taxon>Eukaryota</taxon>
        <taxon>Metazoa</taxon>
        <taxon>Ecdysozoa</taxon>
        <taxon>Arthropoda</taxon>
        <taxon>Hexapoda</taxon>
        <taxon>Insecta</taxon>
        <taxon>Pterygota</taxon>
        <taxon>Neoptera</taxon>
        <taxon>Endopterygota</taxon>
        <taxon>Coleoptera</taxon>
        <taxon>Polyphaga</taxon>
        <taxon>Cucujiformia</taxon>
        <taxon>Chrysomeloidea</taxon>
        <taxon>Cerambycidae</taxon>
        <taxon>Lamiinae</taxon>
        <taxon>Acanthocinini</taxon>
        <taxon>Exocentrus</taxon>
    </lineage>
</organism>
<dbReference type="EMBL" id="JANEYG010000002">
    <property type="protein sequence ID" value="KAJ8925208.1"/>
    <property type="molecule type" value="Genomic_DNA"/>
</dbReference>
<dbReference type="Proteomes" id="UP001159042">
    <property type="component" value="Unassembled WGS sequence"/>
</dbReference>
<proteinExistence type="predicted"/>
<comment type="caution">
    <text evidence="2">The sequence shown here is derived from an EMBL/GenBank/DDBJ whole genome shotgun (WGS) entry which is preliminary data.</text>
</comment>
<keyword evidence="1" id="KW-0732">Signal</keyword>
<reference evidence="2 3" key="1">
    <citation type="journal article" date="2023" name="Insect Mol. Biol.">
        <title>Genome sequencing provides insights into the evolution of gene families encoding plant cell wall-degrading enzymes in longhorned beetles.</title>
        <authorList>
            <person name="Shin N.R."/>
            <person name="Okamura Y."/>
            <person name="Kirsch R."/>
            <person name="Pauchet Y."/>
        </authorList>
    </citation>
    <scope>NUCLEOTIDE SEQUENCE [LARGE SCALE GENOMIC DNA]</scope>
    <source>
        <strain evidence="2">EAD_L_NR</strain>
    </source>
</reference>
<gene>
    <name evidence="2" type="ORF">NQ315_001394</name>
</gene>
<dbReference type="AlphaFoldDB" id="A0AAV8WF58"/>
<evidence type="ECO:0000256" key="1">
    <source>
        <dbReference type="SAM" id="SignalP"/>
    </source>
</evidence>
<evidence type="ECO:0008006" key="4">
    <source>
        <dbReference type="Google" id="ProtNLM"/>
    </source>
</evidence>
<accession>A0AAV8WF58</accession>
<evidence type="ECO:0000313" key="3">
    <source>
        <dbReference type="Proteomes" id="UP001159042"/>
    </source>
</evidence>
<feature type="chain" id="PRO_5043698376" description="Fibronectin type-III domain-containing protein" evidence="1">
    <location>
        <begin position="22"/>
        <end position="252"/>
    </location>
</feature>
<keyword evidence="3" id="KW-1185">Reference proteome</keyword>
<name>A0AAV8WF58_9CUCU</name>
<evidence type="ECO:0000313" key="2">
    <source>
        <dbReference type="EMBL" id="KAJ8925208.1"/>
    </source>
</evidence>
<sequence length="252" mass="27789">MCYAITASLLLMSLWAAGAQATCVPNPVGELDLSMDGVLSWSPSENCDGVEYKVVIVSVSLGWVMYEFLLSSLSFDLNFLPYCRLYNFSVVPVASNVLGAENYLYGSFALPADTDIGIEDVRAVQIEDDVLVDWKVDTLYASCVRYYQLLIHDEEAEVPESQLVSLPGFLFQNAARCANYKFEVKSYYYNMIGTEKVIDYLVPGATNVPSLVQVAQDATAINTTWSLAKYQRNRCEVTALSSTVPASTLPTP</sequence>
<protein>
    <recommendedName>
        <fullName evidence="4">Fibronectin type-III domain-containing protein</fullName>
    </recommendedName>
</protein>